<keyword evidence="2" id="KW-0963">Cytoplasm</keyword>
<evidence type="ECO:0000256" key="5">
    <source>
        <dbReference type="ARBA" id="ARBA00023004"/>
    </source>
</evidence>
<evidence type="ECO:0000256" key="10">
    <source>
        <dbReference type="ARBA" id="ARBA00029514"/>
    </source>
</evidence>
<comment type="function">
    <text evidence="7">Catalyzes the formation of sulfite from adenosine 5'-phosphosulfate (APS) using thioredoxin as an electron donor.</text>
</comment>
<evidence type="ECO:0000256" key="1">
    <source>
        <dbReference type="ARBA" id="ARBA00001966"/>
    </source>
</evidence>
<dbReference type="PANTHER" id="PTHR46482">
    <property type="entry name" value="5'-ADENYLYLSULFATE REDUCTASE 3, CHLOROPLASTIC"/>
    <property type="match status" value="1"/>
</dbReference>
<dbReference type="InterPro" id="IPR014729">
    <property type="entry name" value="Rossmann-like_a/b/a_fold"/>
</dbReference>
<keyword evidence="5" id="KW-0408">Iron</keyword>
<comment type="pathway">
    <text evidence="8">Sulfur metabolism; hydrogen sulfide biosynthesis; sulfite from sulfate.</text>
</comment>
<dbReference type="Proteomes" id="UP000276741">
    <property type="component" value="Chromosome"/>
</dbReference>
<dbReference type="InterPro" id="IPR002500">
    <property type="entry name" value="PAPS_reduct_dom"/>
</dbReference>
<dbReference type="NCBIfam" id="TIGR02055">
    <property type="entry name" value="APS_reductase"/>
    <property type="match status" value="1"/>
</dbReference>
<organism evidence="15 17">
    <name type="scientific">Sulfodiicoccus acidiphilus</name>
    <dbReference type="NCBI Taxonomy" id="1670455"/>
    <lineage>
        <taxon>Archaea</taxon>
        <taxon>Thermoproteota</taxon>
        <taxon>Thermoprotei</taxon>
        <taxon>Sulfolobales</taxon>
        <taxon>Sulfolobaceae</taxon>
        <taxon>Sulfodiicoccus</taxon>
    </lineage>
</organism>
<reference evidence="15" key="3">
    <citation type="journal article" date="2019" name="BMC Res. Notes">
        <title>Complete genome sequence of the Sulfodiicoccus acidiphilus strain HS-1T, the first crenarchaeon that lacks polB3, isolated from an acidic hot spring in Ohwaku-dani, Hakone, Japan.</title>
        <authorList>
            <person name="Sakai H.D."/>
            <person name="Kurosawa N."/>
        </authorList>
    </citation>
    <scope>NUCLEOTIDE SEQUENCE</scope>
    <source>
        <strain evidence="15">HS-1</strain>
    </source>
</reference>
<dbReference type="GO" id="GO:0043866">
    <property type="term" value="F:adenylyl-sulfate reductase (thioredoxin) activity"/>
    <property type="evidence" value="ECO:0007669"/>
    <property type="project" value="UniProtKB-EC"/>
</dbReference>
<dbReference type="EMBL" id="AP018553">
    <property type="protein sequence ID" value="BBD72108.1"/>
    <property type="molecule type" value="Genomic_DNA"/>
</dbReference>
<dbReference type="PIRSF" id="PIRSF000857">
    <property type="entry name" value="PAPS_reductase"/>
    <property type="match status" value="1"/>
</dbReference>
<keyword evidence="17" id="KW-1185">Reference proteome</keyword>
<sequence>MDFESMSAEQLVRWTFQEFGEEAAIASSFGAEDVVIIDMAYRLGVKFRVFTIDTGRLPQETYDVMEEVRNKYGINVEVYFPDRERVEEMVRRFGPNLFYRGVELRRFCCRVRKVEPLGRALKGLKAWITGLRRDQSETRESIGKVEVDNTHGGITKVNPLADWTWDMVWSYIRAKSVPYNRLHDIGYPSIGCAPCTRAVKPGEPLRAGRWWWEQEKKECGMHF</sequence>
<evidence type="ECO:0000313" key="15">
    <source>
        <dbReference type="EMBL" id="BBD72108.1"/>
    </source>
</evidence>
<dbReference type="Proteomes" id="UP000616143">
    <property type="component" value="Unassembled WGS sequence"/>
</dbReference>
<evidence type="ECO:0000313" key="17">
    <source>
        <dbReference type="Proteomes" id="UP000276741"/>
    </source>
</evidence>
<keyword evidence="3" id="KW-0479">Metal-binding</keyword>
<dbReference type="NCBIfam" id="NF002537">
    <property type="entry name" value="PRK02090.1"/>
    <property type="match status" value="1"/>
</dbReference>
<dbReference type="Pfam" id="PF01507">
    <property type="entry name" value="PAPS_reduct"/>
    <property type="match status" value="1"/>
</dbReference>
<evidence type="ECO:0000256" key="2">
    <source>
        <dbReference type="ARBA" id="ARBA00022490"/>
    </source>
</evidence>
<dbReference type="EC" id="1.8.4.10" evidence="9"/>
<dbReference type="GeneID" id="38666001"/>
<evidence type="ECO:0000256" key="12">
    <source>
        <dbReference type="ARBA" id="ARBA00032041"/>
    </source>
</evidence>
<gene>
    <name evidence="16" type="ORF">GCM10007116_10670</name>
    <name evidence="15" type="ORF">HS1genome_0497</name>
</gene>
<protein>
    <recommendedName>
        <fullName evidence="10">Adenosine 5'-phosphosulfate reductase</fullName>
        <ecNumber evidence="9">1.8.4.10</ecNumber>
    </recommendedName>
    <alternativeName>
        <fullName evidence="12">5'-adenylylsulfate reductase</fullName>
    </alternativeName>
    <alternativeName>
        <fullName evidence="11">Thioredoxin-dependent 5'-adenylylsulfate reductase</fullName>
    </alternativeName>
</protein>
<dbReference type="SUPFAM" id="SSF52402">
    <property type="entry name" value="Adenine nucleotide alpha hydrolases-like"/>
    <property type="match status" value="1"/>
</dbReference>
<comment type="cofactor">
    <cofactor evidence="1">
        <name>[4Fe-4S] cluster</name>
        <dbReference type="ChEBI" id="CHEBI:49883"/>
    </cofactor>
</comment>
<keyword evidence="4 15" id="KW-0560">Oxidoreductase</keyword>
<dbReference type="RefSeq" id="WP_268243608.1">
    <property type="nucleotide sequence ID" value="NZ_AP018553.1"/>
</dbReference>
<keyword evidence="6" id="KW-0411">Iron-sulfur</keyword>
<dbReference type="AlphaFoldDB" id="A0A348B1Q6"/>
<proteinExistence type="inferred from homology"/>
<dbReference type="CDD" id="cd23945">
    <property type="entry name" value="PAPS_reductase"/>
    <property type="match status" value="1"/>
</dbReference>
<evidence type="ECO:0000259" key="14">
    <source>
        <dbReference type="Pfam" id="PF01507"/>
    </source>
</evidence>
<evidence type="ECO:0000313" key="16">
    <source>
        <dbReference type="EMBL" id="GGT94916.1"/>
    </source>
</evidence>
<dbReference type="GO" id="GO:0046872">
    <property type="term" value="F:metal ion binding"/>
    <property type="evidence" value="ECO:0007669"/>
    <property type="project" value="UniProtKB-KW"/>
</dbReference>
<reference evidence="17" key="2">
    <citation type="submission" date="2018-04" db="EMBL/GenBank/DDBJ databases">
        <title>Complete genome sequence of Sulfodiicoccus acidiphilus strain HS-1.</title>
        <authorList>
            <person name="Sakai H.D."/>
            <person name="Kurosawa N."/>
        </authorList>
    </citation>
    <scope>NUCLEOTIDE SEQUENCE [LARGE SCALE GENOMIC DNA]</scope>
    <source>
        <strain evidence="17">HS-1</strain>
    </source>
</reference>
<evidence type="ECO:0000256" key="3">
    <source>
        <dbReference type="ARBA" id="ARBA00022723"/>
    </source>
</evidence>
<dbReference type="HAMAP" id="MF_00063">
    <property type="entry name" value="CysH"/>
    <property type="match status" value="1"/>
</dbReference>
<dbReference type="GO" id="GO:0004604">
    <property type="term" value="F:phosphoadenylyl-sulfate reductase (thioredoxin) activity"/>
    <property type="evidence" value="ECO:0007669"/>
    <property type="project" value="InterPro"/>
</dbReference>
<reference evidence="16" key="1">
    <citation type="journal article" date="2014" name="Int. J. Syst. Evol. Microbiol.">
        <title>Complete genome sequence of Corynebacterium casei LMG S-19264T (=DSM 44701T), isolated from a smear-ripened cheese.</title>
        <authorList>
            <consortium name="US DOE Joint Genome Institute (JGI-PGF)"/>
            <person name="Walter F."/>
            <person name="Albersmeier A."/>
            <person name="Kalinowski J."/>
            <person name="Ruckert C."/>
        </authorList>
    </citation>
    <scope>NUCLEOTIDE SEQUENCE</scope>
    <source>
        <strain evidence="16">JCM 31740</strain>
    </source>
</reference>
<dbReference type="Gene3D" id="3.40.50.620">
    <property type="entry name" value="HUPs"/>
    <property type="match status" value="1"/>
</dbReference>
<dbReference type="GO" id="GO:0019344">
    <property type="term" value="P:cysteine biosynthetic process"/>
    <property type="evidence" value="ECO:0007669"/>
    <property type="project" value="InterPro"/>
</dbReference>
<accession>A0A348B1Q6</accession>
<evidence type="ECO:0000256" key="6">
    <source>
        <dbReference type="ARBA" id="ARBA00023014"/>
    </source>
</evidence>
<reference evidence="16" key="4">
    <citation type="submission" date="2020-09" db="EMBL/GenBank/DDBJ databases">
        <authorList>
            <person name="Sun Q."/>
            <person name="Ohkuma M."/>
        </authorList>
    </citation>
    <scope>NUCLEOTIDE SEQUENCE</scope>
    <source>
        <strain evidence="16">JCM 31740</strain>
    </source>
</reference>
<evidence type="ECO:0000256" key="11">
    <source>
        <dbReference type="ARBA" id="ARBA00030894"/>
    </source>
</evidence>
<evidence type="ECO:0000256" key="4">
    <source>
        <dbReference type="ARBA" id="ARBA00023002"/>
    </source>
</evidence>
<dbReference type="PANTHER" id="PTHR46482:SF9">
    <property type="entry name" value="5'-ADENYLYLSULFATE REDUCTASE 1, CHLOROPLASTIC"/>
    <property type="match status" value="1"/>
</dbReference>
<feature type="domain" description="Phosphoadenosine phosphosulphate reductase" evidence="14">
    <location>
        <begin position="23"/>
        <end position="198"/>
    </location>
</feature>
<evidence type="ECO:0000256" key="9">
    <source>
        <dbReference type="ARBA" id="ARBA00024386"/>
    </source>
</evidence>
<evidence type="ECO:0000256" key="8">
    <source>
        <dbReference type="ARBA" id="ARBA00024327"/>
    </source>
</evidence>
<name>A0A348B1Q6_9CREN</name>
<dbReference type="KEGG" id="sacd:HS1genome_0497"/>
<evidence type="ECO:0000256" key="7">
    <source>
        <dbReference type="ARBA" id="ARBA00024298"/>
    </source>
</evidence>
<dbReference type="GO" id="GO:0019379">
    <property type="term" value="P:sulfate assimilation, phosphoadenylyl sulfate reduction by phosphoadenylyl-sulfate reductase (thioredoxin)"/>
    <property type="evidence" value="ECO:0007669"/>
    <property type="project" value="InterPro"/>
</dbReference>
<dbReference type="InterPro" id="IPR011798">
    <property type="entry name" value="APS_reductase"/>
</dbReference>
<dbReference type="EMBL" id="BMQS01000008">
    <property type="protein sequence ID" value="GGT94916.1"/>
    <property type="molecule type" value="Genomic_DNA"/>
</dbReference>
<dbReference type="GO" id="GO:0051536">
    <property type="term" value="F:iron-sulfur cluster binding"/>
    <property type="evidence" value="ECO:0007669"/>
    <property type="project" value="UniProtKB-KW"/>
</dbReference>
<evidence type="ECO:0000256" key="13">
    <source>
        <dbReference type="ARBA" id="ARBA00048441"/>
    </source>
</evidence>
<dbReference type="InterPro" id="IPR004511">
    <property type="entry name" value="PAPS/APS_Rdtase"/>
</dbReference>
<dbReference type="NCBIfam" id="TIGR00434">
    <property type="entry name" value="cysH"/>
    <property type="match status" value="1"/>
</dbReference>
<comment type="catalytic activity">
    <reaction evidence="13">
        <text>[thioredoxin]-disulfide + sulfite + AMP + 2 H(+) = adenosine 5'-phosphosulfate + [thioredoxin]-dithiol</text>
        <dbReference type="Rhea" id="RHEA:21976"/>
        <dbReference type="Rhea" id="RHEA-COMP:10698"/>
        <dbReference type="Rhea" id="RHEA-COMP:10700"/>
        <dbReference type="ChEBI" id="CHEBI:15378"/>
        <dbReference type="ChEBI" id="CHEBI:17359"/>
        <dbReference type="ChEBI" id="CHEBI:29950"/>
        <dbReference type="ChEBI" id="CHEBI:50058"/>
        <dbReference type="ChEBI" id="CHEBI:58243"/>
        <dbReference type="ChEBI" id="CHEBI:456215"/>
        <dbReference type="EC" id="1.8.4.10"/>
    </reaction>
</comment>